<evidence type="ECO:0000313" key="12">
    <source>
        <dbReference type="Proteomes" id="UP000466966"/>
    </source>
</evidence>
<keyword evidence="4 8" id="KW-0479">Metal-binding</keyword>
<evidence type="ECO:0000256" key="3">
    <source>
        <dbReference type="ARBA" id="ARBA00022617"/>
    </source>
</evidence>
<dbReference type="GO" id="GO:0046872">
    <property type="term" value="F:metal ion binding"/>
    <property type="evidence" value="ECO:0007669"/>
    <property type="project" value="UniProtKB-KW"/>
</dbReference>
<dbReference type="InterPro" id="IPR009056">
    <property type="entry name" value="Cyt_c-like_dom"/>
</dbReference>
<feature type="compositionally biased region" description="Gly residues" evidence="9">
    <location>
        <begin position="53"/>
        <end position="64"/>
    </location>
</feature>
<keyword evidence="12" id="KW-1185">Reference proteome</keyword>
<accession>A0A844YRF7</accession>
<dbReference type="SMART" id="SM00564">
    <property type="entry name" value="PQQ"/>
    <property type="match status" value="6"/>
</dbReference>
<dbReference type="InterPro" id="IPR018391">
    <property type="entry name" value="PQQ_b-propeller_rpt"/>
</dbReference>
<evidence type="ECO:0000313" key="11">
    <source>
        <dbReference type="EMBL" id="MXO70159.1"/>
    </source>
</evidence>
<comment type="similarity">
    <text evidence="2">Belongs to the bacterial PQQ dehydrogenase family.</text>
</comment>
<evidence type="ECO:0000256" key="4">
    <source>
        <dbReference type="ARBA" id="ARBA00022723"/>
    </source>
</evidence>
<dbReference type="PANTHER" id="PTHR32303">
    <property type="entry name" value="QUINOPROTEIN ALCOHOL DEHYDROGENASE (CYTOCHROME C)"/>
    <property type="match status" value="1"/>
</dbReference>
<evidence type="ECO:0000256" key="1">
    <source>
        <dbReference type="ARBA" id="ARBA00001931"/>
    </source>
</evidence>
<evidence type="ECO:0000256" key="7">
    <source>
        <dbReference type="ARBA" id="ARBA00023004"/>
    </source>
</evidence>
<keyword evidence="6" id="KW-0560">Oxidoreductase</keyword>
<dbReference type="PROSITE" id="PS51007">
    <property type="entry name" value="CYTC"/>
    <property type="match status" value="1"/>
</dbReference>
<dbReference type="SUPFAM" id="SSF50998">
    <property type="entry name" value="Quinoprotein alcohol dehydrogenase-like"/>
    <property type="match status" value="1"/>
</dbReference>
<dbReference type="GO" id="GO:0020037">
    <property type="term" value="F:heme binding"/>
    <property type="evidence" value="ECO:0007669"/>
    <property type="project" value="InterPro"/>
</dbReference>
<keyword evidence="5" id="KW-0732">Signal</keyword>
<dbReference type="Pfam" id="PF01011">
    <property type="entry name" value="PQQ"/>
    <property type="match status" value="2"/>
</dbReference>
<keyword evidence="7 8" id="KW-0408">Iron</keyword>
<name>A0A844YRF7_9SPHN</name>
<dbReference type="EMBL" id="WTYV01000001">
    <property type="protein sequence ID" value="MXO70159.1"/>
    <property type="molecule type" value="Genomic_DNA"/>
</dbReference>
<dbReference type="Gene3D" id="1.10.760.10">
    <property type="entry name" value="Cytochrome c-like domain"/>
    <property type="match status" value="1"/>
</dbReference>
<gene>
    <name evidence="11" type="ORF">GRI99_00760</name>
</gene>
<feature type="region of interest" description="Disordered" evidence="9">
    <location>
        <begin position="53"/>
        <end position="72"/>
    </location>
</feature>
<evidence type="ECO:0000259" key="10">
    <source>
        <dbReference type="PROSITE" id="PS51007"/>
    </source>
</evidence>
<reference evidence="11 12" key="1">
    <citation type="submission" date="2019-12" db="EMBL/GenBank/DDBJ databases">
        <title>Genomic-based taxomic classification of the family Erythrobacteraceae.</title>
        <authorList>
            <person name="Xu L."/>
        </authorList>
    </citation>
    <scope>NUCLEOTIDE SEQUENCE [LARGE SCALE GENOMIC DNA]</scope>
    <source>
        <strain evidence="11 12">M0322</strain>
    </source>
</reference>
<evidence type="ECO:0000256" key="9">
    <source>
        <dbReference type="SAM" id="MobiDB-lite"/>
    </source>
</evidence>
<keyword evidence="3 8" id="KW-0349">Heme</keyword>
<protein>
    <submittedName>
        <fullName evidence="11">PQQ-binding-like beta-propeller repeat protein</fullName>
    </submittedName>
</protein>
<dbReference type="InterPro" id="IPR011047">
    <property type="entry name" value="Quinoprotein_ADH-like_sf"/>
</dbReference>
<dbReference type="GO" id="GO:0016491">
    <property type="term" value="F:oxidoreductase activity"/>
    <property type="evidence" value="ECO:0007669"/>
    <property type="project" value="UniProtKB-KW"/>
</dbReference>
<evidence type="ECO:0000256" key="2">
    <source>
        <dbReference type="ARBA" id="ARBA00008156"/>
    </source>
</evidence>
<feature type="region of interest" description="Disordered" evidence="9">
    <location>
        <begin position="1"/>
        <end position="28"/>
    </location>
</feature>
<comment type="caution">
    <text evidence="11">The sequence shown here is derived from an EMBL/GenBank/DDBJ whole genome shotgun (WGS) entry which is preliminary data.</text>
</comment>
<dbReference type="GO" id="GO:0009055">
    <property type="term" value="F:electron transfer activity"/>
    <property type="evidence" value="ECO:0007669"/>
    <property type="project" value="InterPro"/>
</dbReference>
<dbReference type="InterPro" id="IPR036909">
    <property type="entry name" value="Cyt_c-like_dom_sf"/>
</dbReference>
<comment type="cofactor">
    <cofactor evidence="1">
        <name>pyrroloquinoline quinone</name>
        <dbReference type="ChEBI" id="CHEBI:58442"/>
    </cofactor>
</comment>
<proteinExistence type="inferred from homology"/>
<evidence type="ECO:0000256" key="5">
    <source>
        <dbReference type="ARBA" id="ARBA00022729"/>
    </source>
</evidence>
<dbReference type="Pfam" id="PF13442">
    <property type="entry name" value="Cytochrome_CBB3"/>
    <property type="match status" value="1"/>
</dbReference>
<feature type="domain" description="Cytochrome c" evidence="10">
    <location>
        <begin position="677"/>
        <end position="756"/>
    </location>
</feature>
<evidence type="ECO:0000256" key="8">
    <source>
        <dbReference type="PROSITE-ProRule" id="PRU00433"/>
    </source>
</evidence>
<sequence length="778" mass="82599">MARSPSTGTRCCGPIRRSTPTTSGSTTEMAAGGKLALGCALAVLAASHLAAQAGGGQGSVGQGSVGQAVAPRPAASAPPVEVLVPDFEPVTDAEIQQPDPADWLSWRRTLDSWGHSPLAQINRENVGTLRMVWVRPLSPGHQEGTPLVHDGIMYFPGPSDVIEAIDAASGRMLWQYRRPLPEDIGQFLPVYDTTRNLAIYGQLIIGQAADNYLYALNARTGQLVWETQIDDYRNGAKISSGPIIADGLAITGRSCEPEGGAEACVIVAHDATTGAEVWRRPLIAQGDDPNDASWGGLPLDRRQQVGAWMIASYDPELKLIYMGTSVTAPAPKISLAGPDHDYLYHNSTLALDVRTGRIVWHYQHMVDHWDLDHTFARILVDQEVAPDPAAVAWMAPDIEPGRTYRTLTGIPGKPGIVTTLDRETGRFLWARPTVHQTVIERIDGATGRAHLNPASVPHDYTTAHEVCPGPTGGANYMTGSYSPDTRTLFMPLLNLCAQMTAVDPASNPGIYGMSQRIAIAEQAQGMLGSLFAVDAVTGRTRWELRQRAGLQSLITTGGGLVFAGDAGGRFMALDQETGAELWAMNLGSSVTGYPATFAVGGRQYVAVSTGRWLSDAFTPELTHGTQNTLFVFALPEAGIGATGPQRAFRTAGGAGFDDPALAQSFSIQASAGVFTPTQVEEGRAAYARACAVCHGADFQGGPGVPTLKGSAFVANWRGKSVADLYTYTRTSMPVGMGNSLPAAQYLALVALMLSENGYPAGQTPLDPDEAILRSIGID</sequence>
<dbReference type="InterPro" id="IPR002372">
    <property type="entry name" value="PQQ_rpt_dom"/>
</dbReference>
<evidence type="ECO:0000256" key="6">
    <source>
        <dbReference type="ARBA" id="ARBA00023002"/>
    </source>
</evidence>
<dbReference type="Proteomes" id="UP000466966">
    <property type="component" value="Unassembled WGS sequence"/>
</dbReference>
<feature type="compositionally biased region" description="Low complexity" evidence="9">
    <location>
        <begin position="18"/>
        <end position="28"/>
    </location>
</feature>
<dbReference type="AlphaFoldDB" id="A0A844YRF7"/>
<dbReference type="SUPFAM" id="SSF46626">
    <property type="entry name" value="Cytochrome c"/>
    <property type="match status" value="1"/>
</dbReference>
<organism evidence="11 12">
    <name type="scientific">Alteraurantiacibacter buctensis</name>
    <dbReference type="NCBI Taxonomy" id="1503981"/>
    <lineage>
        <taxon>Bacteria</taxon>
        <taxon>Pseudomonadati</taxon>
        <taxon>Pseudomonadota</taxon>
        <taxon>Alphaproteobacteria</taxon>
        <taxon>Sphingomonadales</taxon>
        <taxon>Erythrobacteraceae</taxon>
        <taxon>Alteraurantiacibacter</taxon>
    </lineage>
</organism>
<dbReference type="Gene3D" id="2.140.10.10">
    <property type="entry name" value="Quinoprotein alcohol dehydrogenase-like superfamily"/>
    <property type="match status" value="1"/>
</dbReference>